<dbReference type="EMBL" id="CP069812">
    <property type="protein sequence ID" value="QRQ94900.1"/>
    <property type="molecule type" value="Genomic_DNA"/>
</dbReference>
<dbReference type="Proteomes" id="UP000623307">
    <property type="component" value="Chromosome 2"/>
</dbReference>
<comment type="similarity">
    <text evidence="1">Belongs to the short-chain dehydrogenases/reductases (SDR) family.</text>
</comment>
<dbReference type="GO" id="GO:0016020">
    <property type="term" value="C:membrane"/>
    <property type="evidence" value="ECO:0007669"/>
    <property type="project" value="TreeGrafter"/>
</dbReference>
<dbReference type="GO" id="GO:0016491">
    <property type="term" value="F:oxidoreductase activity"/>
    <property type="evidence" value="ECO:0007669"/>
    <property type="project" value="UniProtKB-KW"/>
</dbReference>
<dbReference type="EMBL" id="OGUS01000128">
    <property type="protein sequence ID" value="SPC16802.1"/>
    <property type="molecule type" value="Genomic_DNA"/>
</dbReference>
<dbReference type="PANTHER" id="PTHR44196:SF1">
    <property type="entry name" value="DEHYDROGENASE_REDUCTASE SDR FAMILY MEMBER 7B"/>
    <property type="match status" value="1"/>
</dbReference>
<sequence length="112" mass="11562">MNAPTISLHGKTAWITGGSSGIGRACALSLWQAGATVVISARSEAAIACMVAGMVADCGNERVIALPLDVSDREGGIKHYRHSRASCPGRAVRRAASHIGRLSGKTPIKPLS</sequence>
<dbReference type="Proteomes" id="UP000256862">
    <property type="component" value="Chromosome CO2235"/>
</dbReference>
<gene>
    <name evidence="4" type="ORF">CO2235_60019</name>
    <name evidence="3" type="ORF">JTE92_15570</name>
</gene>
<organism evidence="4">
    <name type="scientific">Cupriavidus oxalaticus</name>
    <dbReference type="NCBI Taxonomy" id="96344"/>
    <lineage>
        <taxon>Bacteria</taxon>
        <taxon>Pseudomonadati</taxon>
        <taxon>Pseudomonadota</taxon>
        <taxon>Betaproteobacteria</taxon>
        <taxon>Burkholderiales</taxon>
        <taxon>Burkholderiaceae</taxon>
        <taxon>Cupriavidus</taxon>
    </lineage>
</organism>
<dbReference type="GeneID" id="303490963"/>
<dbReference type="InterPro" id="IPR036291">
    <property type="entry name" value="NAD(P)-bd_dom_sf"/>
</dbReference>
<dbReference type="InterPro" id="IPR002347">
    <property type="entry name" value="SDR_fam"/>
</dbReference>
<reference evidence="4" key="1">
    <citation type="submission" date="2018-01" db="EMBL/GenBank/DDBJ databases">
        <authorList>
            <person name="Clerissi C."/>
        </authorList>
    </citation>
    <scope>NUCLEOTIDE SEQUENCE</scope>
    <source>
        <strain evidence="4">Cupriavidus oxalaticus LMG 2235</strain>
    </source>
</reference>
<evidence type="ECO:0000313" key="3">
    <source>
        <dbReference type="EMBL" id="QRQ94900.1"/>
    </source>
</evidence>
<reference evidence="3 5" key="2">
    <citation type="submission" date="2021-02" db="EMBL/GenBank/DDBJ databases">
        <title>Complete Genome Sequence of Cupriavidus oxalaticus Strain Ox1, a Soil Oxalate-Degrading Species.</title>
        <authorList>
            <person name="Palmieri F."/>
            <person name="Udriet P."/>
            <person name="Deuasquier M."/>
            <person name="Beaudoing E."/>
            <person name="Johnson S.L."/>
            <person name="Davenport K.W."/>
            <person name="Chain P.S."/>
            <person name="Bindschedler S."/>
            <person name="Junier P."/>
        </authorList>
    </citation>
    <scope>NUCLEOTIDE SEQUENCE [LARGE SCALE GENOMIC DNA]</scope>
    <source>
        <strain evidence="3 5">Ox1</strain>
    </source>
</reference>
<dbReference type="SUPFAM" id="SSF51735">
    <property type="entry name" value="NAD(P)-binding Rossmann-fold domains"/>
    <property type="match status" value="1"/>
</dbReference>
<evidence type="ECO:0000256" key="2">
    <source>
        <dbReference type="ARBA" id="ARBA00023002"/>
    </source>
</evidence>
<dbReference type="PANTHER" id="PTHR44196">
    <property type="entry name" value="DEHYDROGENASE/REDUCTASE SDR FAMILY MEMBER 7B"/>
    <property type="match status" value="1"/>
</dbReference>
<keyword evidence="5" id="KW-1185">Reference proteome</keyword>
<dbReference type="RefSeq" id="WP_063237001.1">
    <property type="nucleotide sequence ID" value="NZ_CP069810.1"/>
</dbReference>
<name>A0A375G9W2_9BURK</name>
<keyword evidence="2" id="KW-0560">Oxidoreductase</keyword>
<accession>A0A375G9W2</accession>
<proteinExistence type="inferred from homology"/>
<dbReference type="AlphaFoldDB" id="A0A375G9W2"/>
<dbReference type="OrthoDB" id="196630at2"/>
<evidence type="ECO:0000313" key="5">
    <source>
        <dbReference type="Proteomes" id="UP000623307"/>
    </source>
</evidence>
<evidence type="ECO:0000313" key="4">
    <source>
        <dbReference type="EMBL" id="SPC16802.1"/>
    </source>
</evidence>
<evidence type="ECO:0000256" key="1">
    <source>
        <dbReference type="ARBA" id="ARBA00006484"/>
    </source>
</evidence>
<protein>
    <submittedName>
        <fullName evidence="3">SDR family NAD(P)-dependent oxidoreductase</fullName>
    </submittedName>
</protein>
<dbReference type="Pfam" id="PF00106">
    <property type="entry name" value="adh_short"/>
    <property type="match status" value="1"/>
</dbReference>
<dbReference type="Gene3D" id="3.40.50.720">
    <property type="entry name" value="NAD(P)-binding Rossmann-like Domain"/>
    <property type="match status" value="1"/>
</dbReference>